<name>A0ACC3ACF6_9EURO</name>
<evidence type="ECO:0000313" key="2">
    <source>
        <dbReference type="Proteomes" id="UP001172386"/>
    </source>
</evidence>
<accession>A0ACC3ACF6</accession>
<dbReference type="Proteomes" id="UP001172386">
    <property type="component" value="Unassembled WGS sequence"/>
</dbReference>
<organism evidence="1 2">
    <name type="scientific">Neophaeococcomyces mojaviensis</name>
    <dbReference type="NCBI Taxonomy" id="3383035"/>
    <lineage>
        <taxon>Eukaryota</taxon>
        <taxon>Fungi</taxon>
        <taxon>Dikarya</taxon>
        <taxon>Ascomycota</taxon>
        <taxon>Pezizomycotina</taxon>
        <taxon>Eurotiomycetes</taxon>
        <taxon>Chaetothyriomycetidae</taxon>
        <taxon>Chaetothyriales</taxon>
        <taxon>Chaetothyriales incertae sedis</taxon>
        <taxon>Neophaeococcomyces</taxon>
    </lineage>
</organism>
<protein>
    <submittedName>
        <fullName evidence="1">Uncharacterized protein</fullName>
    </submittedName>
</protein>
<evidence type="ECO:0000313" key="1">
    <source>
        <dbReference type="EMBL" id="KAJ9659300.1"/>
    </source>
</evidence>
<reference evidence="1" key="1">
    <citation type="submission" date="2022-10" db="EMBL/GenBank/DDBJ databases">
        <title>Culturing micro-colonial fungi from biological soil crusts in the Mojave desert and describing Neophaeococcomyces mojavensis, and introducing the new genera and species Taxawa tesnikishii.</title>
        <authorList>
            <person name="Kurbessoian T."/>
            <person name="Stajich J.E."/>
        </authorList>
    </citation>
    <scope>NUCLEOTIDE SEQUENCE</scope>
    <source>
        <strain evidence="1">JES_112</strain>
    </source>
</reference>
<dbReference type="EMBL" id="JAPDRQ010000041">
    <property type="protein sequence ID" value="KAJ9659300.1"/>
    <property type="molecule type" value="Genomic_DNA"/>
</dbReference>
<gene>
    <name evidence="1" type="ORF">H2198_003176</name>
</gene>
<keyword evidence="2" id="KW-1185">Reference proteome</keyword>
<sequence length="479" mass="54926">MAEAYVRTIQDYANDHPDDAEPLIKLMALPERNMTKFFYSNVTNDEQPTTISQLLSFVKHDASSSTKGVCVIENISPACIKEVGHEWSINPSFFSQHASNPSQADLWRMWPFSALSTPIDHQCLDGVYLYSDMSLDLNQLQQNDSNYCQRYIYKDSKWHVNSSTRISYCRVTPVLYLFLVDAPLRYDQAFQRPHESRRGPTLHFTYSRNYGGILLPPPSGTSLCHLFAALAVIFGHRWQVIYIFESDGAFANVPFLYLMSHSLWESNRRDLDRQIRHVSFRSIRNPNLQISDSLHDMREDLAILHDNLAKTIWYVRPDVKAYFENLAKVSADVASRRNPLQRLPDILAQTEKLHDFFIETFQLLVNTIVVRDSQNSLKQAEQALLQTKESLEQTRQSIFLSRLAAVYLPLSVATGVFGMNLREINGAMPRAWAFVVVLLGLLLLTAGPFYFGNQRAILKSGLERKLQNNRAEDNFVYKG</sequence>
<comment type="caution">
    <text evidence="1">The sequence shown here is derived from an EMBL/GenBank/DDBJ whole genome shotgun (WGS) entry which is preliminary data.</text>
</comment>
<proteinExistence type="predicted"/>